<comment type="caution">
    <text evidence="1">The sequence shown here is derived from an EMBL/GenBank/DDBJ whole genome shotgun (WGS) entry which is preliminary data.</text>
</comment>
<dbReference type="InterPro" id="IPR007497">
    <property type="entry name" value="SIMPL/DUF541"/>
</dbReference>
<evidence type="ECO:0000313" key="2">
    <source>
        <dbReference type="Proteomes" id="UP001500506"/>
    </source>
</evidence>
<dbReference type="PANTHER" id="PTHR34387:SF2">
    <property type="entry name" value="SLR1258 PROTEIN"/>
    <property type="match status" value="1"/>
</dbReference>
<evidence type="ECO:0000313" key="1">
    <source>
        <dbReference type="EMBL" id="GAA1765249.1"/>
    </source>
</evidence>
<reference evidence="1 2" key="1">
    <citation type="journal article" date="2019" name="Int. J. Syst. Evol. Microbiol.">
        <title>The Global Catalogue of Microorganisms (GCM) 10K type strain sequencing project: providing services to taxonomists for standard genome sequencing and annotation.</title>
        <authorList>
            <consortium name="The Broad Institute Genomics Platform"/>
            <consortium name="The Broad Institute Genome Sequencing Center for Infectious Disease"/>
            <person name="Wu L."/>
            <person name="Ma J."/>
        </authorList>
    </citation>
    <scope>NUCLEOTIDE SEQUENCE [LARGE SCALE GENOMIC DNA]</scope>
    <source>
        <strain evidence="1 2">JCM 14319</strain>
    </source>
</reference>
<name>A0ABN2KW46_9MICO</name>
<sequence>MTREVDVATVIAVRGTAEERIEPELGAVALSIGASAPDRDVAVGRTAEAHDRLIAEVRELEASGALDTWSAGQLRVWSHRPWNAEGKQLPLVHQTSAEVEVVFTDLEKLGEWVSRVTIGDAVTMGGIDWRLTDGTRRRVQELAQRGAVADAVSKAQVYAAALGLGAPSPVELADTGLLTAQPVPPGGGGGERMFAMRAAADIAGPVTEFAPAKLVIEASVEARFAAEPQ</sequence>
<dbReference type="Gene3D" id="3.30.70.2970">
    <property type="entry name" value="Protein of unknown function (DUF541), domain 2"/>
    <property type="match status" value="1"/>
</dbReference>
<dbReference type="Proteomes" id="UP001500506">
    <property type="component" value="Unassembled WGS sequence"/>
</dbReference>
<accession>A0ABN2KW46</accession>
<dbReference type="PANTHER" id="PTHR34387">
    <property type="entry name" value="SLR1258 PROTEIN"/>
    <property type="match status" value="1"/>
</dbReference>
<dbReference type="RefSeq" id="WP_232498670.1">
    <property type="nucleotide sequence ID" value="NZ_BAAANH010000005.1"/>
</dbReference>
<protein>
    <submittedName>
        <fullName evidence="1">SIMPL domain-containing protein</fullName>
    </submittedName>
</protein>
<organism evidence="1 2">
    <name type="scientific">Agromyces humatus</name>
    <dbReference type="NCBI Taxonomy" id="279573"/>
    <lineage>
        <taxon>Bacteria</taxon>
        <taxon>Bacillati</taxon>
        <taxon>Actinomycetota</taxon>
        <taxon>Actinomycetes</taxon>
        <taxon>Micrococcales</taxon>
        <taxon>Microbacteriaceae</taxon>
        <taxon>Agromyces</taxon>
    </lineage>
</organism>
<dbReference type="Pfam" id="PF04402">
    <property type="entry name" value="SIMPL"/>
    <property type="match status" value="1"/>
</dbReference>
<dbReference type="Gene3D" id="3.30.110.170">
    <property type="entry name" value="Protein of unknown function (DUF541), domain 1"/>
    <property type="match status" value="1"/>
</dbReference>
<proteinExistence type="predicted"/>
<keyword evidence="2" id="KW-1185">Reference proteome</keyword>
<dbReference type="InterPro" id="IPR052022">
    <property type="entry name" value="26kDa_periplasmic_antigen"/>
</dbReference>
<dbReference type="EMBL" id="BAAANH010000005">
    <property type="protein sequence ID" value="GAA1765249.1"/>
    <property type="molecule type" value="Genomic_DNA"/>
</dbReference>
<gene>
    <name evidence="1" type="ORF">GCM10009747_26770</name>
</gene>